<keyword evidence="3 6" id="KW-0479">Metal-binding</keyword>
<dbReference type="SUPFAM" id="SSF46626">
    <property type="entry name" value="Cytochrome c"/>
    <property type="match status" value="2"/>
</dbReference>
<dbReference type="GO" id="GO:0046872">
    <property type="term" value="F:metal ion binding"/>
    <property type="evidence" value="ECO:0007669"/>
    <property type="project" value="UniProtKB-KW"/>
</dbReference>
<dbReference type="GO" id="GO:0020037">
    <property type="term" value="F:heme binding"/>
    <property type="evidence" value="ECO:0007669"/>
    <property type="project" value="InterPro"/>
</dbReference>
<feature type="domain" description="Cytochrome c" evidence="8">
    <location>
        <begin position="171"/>
        <end position="296"/>
    </location>
</feature>
<dbReference type="AlphaFoldDB" id="A0A7V8SYF4"/>
<dbReference type="InterPro" id="IPR009056">
    <property type="entry name" value="Cyt_c-like_dom"/>
</dbReference>
<evidence type="ECO:0000256" key="5">
    <source>
        <dbReference type="ARBA" id="ARBA00023004"/>
    </source>
</evidence>
<feature type="domain" description="Cytochrome c" evidence="8">
    <location>
        <begin position="74"/>
        <end position="154"/>
    </location>
</feature>
<gene>
    <name evidence="9" type="ORF">HRJ53_18170</name>
</gene>
<dbReference type="InterPro" id="IPR036909">
    <property type="entry name" value="Cyt_c-like_dom_sf"/>
</dbReference>
<name>A0A7V8SYF4_9BACT</name>
<evidence type="ECO:0000313" key="10">
    <source>
        <dbReference type="Proteomes" id="UP000567293"/>
    </source>
</evidence>
<evidence type="ECO:0000256" key="1">
    <source>
        <dbReference type="ARBA" id="ARBA00022448"/>
    </source>
</evidence>
<dbReference type="Pfam" id="PF13442">
    <property type="entry name" value="Cytochrome_CBB3"/>
    <property type="match status" value="1"/>
</dbReference>
<evidence type="ECO:0000256" key="6">
    <source>
        <dbReference type="PROSITE-ProRule" id="PRU00433"/>
    </source>
</evidence>
<dbReference type="PROSITE" id="PS51007">
    <property type="entry name" value="CYTC"/>
    <property type="match status" value="2"/>
</dbReference>
<comment type="caution">
    <text evidence="9">The sequence shown here is derived from an EMBL/GenBank/DDBJ whole genome shotgun (WGS) entry which is preliminary data.</text>
</comment>
<evidence type="ECO:0000256" key="4">
    <source>
        <dbReference type="ARBA" id="ARBA00022982"/>
    </source>
</evidence>
<dbReference type="EMBL" id="JACDQQ010001739">
    <property type="protein sequence ID" value="MBA0086911.1"/>
    <property type="molecule type" value="Genomic_DNA"/>
</dbReference>
<dbReference type="Proteomes" id="UP000567293">
    <property type="component" value="Unassembled WGS sequence"/>
</dbReference>
<keyword evidence="5 6" id="KW-0408">Iron</keyword>
<keyword evidence="2 6" id="KW-0349">Heme</keyword>
<feature type="region of interest" description="Disordered" evidence="7">
    <location>
        <begin position="39"/>
        <end position="70"/>
    </location>
</feature>
<evidence type="ECO:0000256" key="7">
    <source>
        <dbReference type="SAM" id="MobiDB-lite"/>
    </source>
</evidence>
<dbReference type="GO" id="GO:0009055">
    <property type="term" value="F:electron transfer activity"/>
    <property type="evidence" value="ECO:0007669"/>
    <property type="project" value="InterPro"/>
</dbReference>
<evidence type="ECO:0000256" key="2">
    <source>
        <dbReference type="ARBA" id="ARBA00022617"/>
    </source>
</evidence>
<evidence type="ECO:0000259" key="8">
    <source>
        <dbReference type="PROSITE" id="PS51007"/>
    </source>
</evidence>
<sequence>MANPVENGLARRRISRLVGNLLRILSWGFLVLSVAAQNPVDQANPPKPRNSSAKAQNPEPLHSFLALPPDPPPEVVERGKRLYTASCAFCHGASATGGESGPNLVRSVIVLHDKGTGTAIGPILLAGRSEKGMPKFPLTPYQIQDLAAFLLSRQNAAADRSTYHVGFTLSGDAARGKQFFESHCAACHGPVDTLRNVVQTKEPAQVQDLFLMPTGVKRQATVTIPSGESFAGELVQLDDFVVTIRDKSGLARSWTLGDPQRVKVEVSDPLQGHRDLLPKYSDLDIHDVLAYLETLK</sequence>
<keyword evidence="1" id="KW-0813">Transport</keyword>
<organism evidence="9 10">
    <name type="scientific">Candidatus Acidiferrum panamense</name>
    <dbReference type="NCBI Taxonomy" id="2741543"/>
    <lineage>
        <taxon>Bacteria</taxon>
        <taxon>Pseudomonadati</taxon>
        <taxon>Acidobacteriota</taxon>
        <taxon>Terriglobia</taxon>
        <taxon>Candidatus Acidiferrales</taxon>
        <taxon>Candidatus Acidiferrum</taxon>
    </lineage>
</organism>
<accession>A0A7V8SYF4</accession>
<protein>
    <submittedName>
        <fullName evidence="9">C-type cytochrome</fullName>
    </submittedName>
</protein>
<reference evidence="9" key="1">
    <citation type="submission" date="2020-06" db="EMBL/GenBank/DDBJ databases">
        <title>Legume-microbial interactions unlock mineral nutrients during tropical forest succession.</title>
        <authorList>
            <person name="Epihov D.Z."/>
        </authorList>
    </citation>
    <scope>NUCLEOTIDE SEQUENCE [LARGE SCALE GENOMIC DNA]</scope>
    <source>
        <strain evidence="9">Pan2503</strain>
    </source>
</reference>
<evidence type="ECO:0000256" key="3">
    <source>
        <dbReference type="ARBA" id="ARBA00022723"/>
    </source>
</evidence>
<dbReference type="Gene3D" id="1.10.760.10">
    <property type="entry name" value="Cytochrome c-like domain"/>
    <property type="match status" value="2"/>
</dbReference>
<proteinExistence type="predicted"/>
<dbReference type="PANTHER" id="PTHR37823">
    <property type="entry name" value="CYTOCHROME C-553-LIKE"/>
    <property type="match status" value="1"/>
</dbReference>
<evidence type="ECO:0000313" key="9">
    <source>
        <dbReference type="EMBL" id="MBA0086911.1"/>
    </source>
</evidence>
<dbReference type="InterPro" id="IPR051811">
    <property type="entry name" value="Cytochrome_c550/c551-like"/>
</dbReference>
<keyword evidence="4" id="KW-0249">Electron transport</keyword>
<dbReference type="PANTHER" id="PTHR37823:SF1">
    <property type="entry name" value="CYTOCHROME C-553-LIKE"/>
    <property type="match status" value="1"/>
</dbReference>
<keyword evidence="10" id="KW-1185">Reference proteome</keyword>